<keyword evidence="1" id="KW-0808">Transferase</keyword>
<dbReference type="Proteomes" id="UP000289455">
    <property type="component" value="Unassembled WGS sequence"/>
</dbReference>
<sequence length="240" mass="26469">MKIYLIPCPIAEQTAAQVLAPEVSQAVLACKHFLVENVRTARRFISELKLGISIDELVFEVLDKDSSSSQVENFIKKQAAHNHSIGVISEAGCPGIADPGAMAVSIAHKLNIEVQSLVGPSSILLALMGSGFSGQSFCFHGYLPIEKIARNKKIEQMIREVEKSGQTQLFIETPYRNNTLLADLIQWAPKQQLLCIGCDIQAPEGFIQTKTMDTWAKSLPELHKKPCLFLLGQYQFTGNQ</sequence>
<keyword evidence="2" id="KW-1185">Reference proteome</keyword>
<proteinExistence type="predicted"/>
<dbReference type="InterPro" id="IPR014776">
    <property type="entry name" value="4pyrrole_Mease_sub2"/>
</dbReference>
<dbReference type="InterPro" id="IPR035996">
    <property type="entry name" value="4pyrrol_Methylase_sf"/>
</dbReference>
<keyword evidence="1" id="KW-0489">Methyltransferase</keyword>
<dbReference type="RefSeq" id="WP_129025855.1">
    <property type="nucleotide sequence ID" value="NZ_SDHY01000001.1"/>
</dbReference>
<dbReference type="EMBL" id="SDHY01000001">
    <property type="protein sequence ID" value="RXK52512.1"/>
    <property type="molecule type" value="Genomic_DNA"/>
</dbReference>
<dbReference type="OrthoDB" id="7061662at2"/>
<dbReference type="GO" id="GO:0008168">
    <property type="term" value="F:methyltransferase activity"/>
    <property type="evidence" value="ECO:0007669"/>
    <property type="project" value="UniProtKB-KW"/>
</dbReference>
<dbReference type="InterPro" id="IPR008189">
    <property type="entry name" value="rRNA_ssu_MeTfrase_I"/>
</dbReference>
<gene>
    <name evidence="1" type="ORF">ESB04_02345</name>
</gene>
<dbReference type="InterPro" id="IPR014777">
    <property type="entry name" value="4pyrrole_Mease_sub1"/>
</dbReference>
<protein>
    <submittedName>
        <fullName evidence="1">SAM-dependent methyltransferase</fullName>
    </submittedName>
</protein>
<dbReference type="PANTHER" id="PTHR46111">
    <property type="entry name" value="RIBOSOMAL RNA SMALL SUBUNIT METHYLTRANSFERASE I"/>
    <property type="match status" value="1"/>
</dbReference>
<dbReference type="Gene3D" id="3.30.950.10">
    <property type="entry name" value="Methyltransferase, Cobalt-precorrin-4 Transmethylase, Domain 2"/>
    <property type="match status" value="1"/>
</dbReference>
<dbReference type="PANTHER" id="PTHR46111:SF2">
    <property type="entry name" value="SAM-DEPENDENT METHYLTRANSFERASE"/>
    <property type="match status" value="1"/>
</dbReference>
<dbReference type="SUPFAM" id="SSF53790">
    <property type="entry name" value="Tetrapyrrole methylase"/>
    <property type="match status" value="1"/>
</dbReference>
<dbReference type="CDD" id="cd11649">
    <property type="entry name" value="RsmI_like"/>
    <property type="match status" value="1"/>
</dbReference>
<dbReference type="Gene3D" id="3.40.1010.10">
    <property type="entry name" value="Cobalt-precorrin-4 Transmethylase, Domain 1"/>
    <property type="match status" value="1"/>
</dbReference>
<comment type="caution">
    <text evidence="1">The sequence shown here is derived from an EMBL/GenBank/DDBJ whole genome shotgun (WGS) entry which is preliminary data.</text>
</comment>
<dbReference type="GO" id="GO:0032259">
    <property type="term" value="P:methylation"/>
    <property type="evidence" value="ECO:0007669"/>
    <property type="project" value="UniProtKB-KW"/>
</dbReference>
<organism evidence="1 2">
    <name type="scientific">Aquirufa rosea</name>
    <dbReference type="NCBI Taxonomy" id="2509241"/>
    <lineage>
        <taxon>Bacteria</taxon>
        <taxon>Pseudomonadati</taxon>
        <taxon>Bacteroidota</taxon>
        <taxon>Cytophagia</taxon>
        <taxon>Cytophagales</taxon>
        <taxon>Flectobacillaceae</taxon>
        <taxon>Aquirufa</taxon>
    </lineage>
</organism>
<evidence type="ECO:0000313" key="1">
    <source>
        <dbReference type="EMBL" id="RXK52512.1"/>
    </source>
</evidence>
<evidence type="ECO:0000313" key="2">
    <source>
        <dbReference type="Proteomes" id="UP000289455"/>
    </source>
</evidence>
<reference evidence="1 2" key="1">
    <citation type="submission" date="2019-01" db="EMBL/GenBank/DDBJ databases">
        <title>Cytophagaceae bacterium strain CAR-16.</title>
        <authorList>
            <person name="Chen W.-M."/>
        </authorList>
    </citation>
    <scope>NUCLEOTIDE SEQUENCE [LARGE SCALE GENOMIC DNA]</scope>
    <source>
        <strain evidence="1 2">CAR-16</strain>
    </source>
</reference>
<name>A0A4V1M5T3_9BACT</name>
<dbReference type="AlphaFoldDB" id="A0A4V1M5T3"/>
<accession>A0A4V1M5T3</accession>